<evidence type="ECO:0000256" key="1">
    <source>
        <dbReference type="SAM" id="MobiDB-lite"/>
    </source>
</evidence>
<dbReference type="OrthoDB" id="2509717at2759"/>
<dbReference type="RefSeq" id="XP_003324566.2">
    <property type="nucleotide sequence ID" value="XM_003324518.2"/>
</dbReference>
<organism evidence="2 3">
    <name type="scientific">Puccinia graminis f. sp. tritici (strain CRL 75-36-700-3 / race SCCL)</name>
    <name type="common">Black stem rust fungus</name>
    <dbReference type="NCBI Taxonomy" id="418459"/>
    <lineage>
        <taxon>Eukaryota</taxon>
        <taxon>Fungi</taxon>
        <taxon>Dikarya</taxon>
        <taxon>Basidiomycota</taxon>
        <taxon>Pucciniomycotina</taxon>
        <taxon>Pucciniomycetes</taxon>
        <taxon>Pucciniales</taxon>
        <taxon>Pucciniaceae</taxon>
        <taxon>Puccinia</taxon>
    </lineage>
</organism>
<proteinExistence type="predicted"/>
<reference key="1">
    <citation type="submission" date="2007-01" db="EMBL/GenBank/DDBJ databases">
        <title>The Genome Sequence of Puccinia graminis f. sp. tritici Strain CRL 75-36-700-3.</title>
        <authorList>
            <consortium name="The Broad Institute Genome Sequencing Platform"/>
            <person name="Birren B."/>
            <person name="Lander E."/>
            <person name="Galagan J."/>
            <person name="Nusbaum C."/>
            <person name="Devon K."/>
            <person name="Cuomo C."/>
            <person name="Jaffe D."/>
            <person name="Butler J."/>
            <person name="Alvarez P."/>
            <person name="Gnerre S."/>
            <person name="Grabherr M."/>
            <person name="Mauceli E."/>
            <person name="Brockman W."/>
            <person name="Young S."/>
            <person name="LaButti K."/>
            <person name="Sykes S."/>
            <person name="DeCaprio D."/>
            <person name="Crawford M."/>
            <person name="Koehrsen M."/>
            <person name="Engels R."/>
            <person name="Montgomery P."/>
            <person name="Pearson M."/>
            <person name="Howarth C."/>
            <person name="Larson L."/>
            <person name="White J."/>
            <person name="Zeng Q."/>
            <person name="Kodira C."/>
            <person name="Yandava C."/>
            <person name="Alvarado L."/>
            <person name="O'Leary S."/>
            <person name="Szabo L."/>
            <person name="Dean R."/>
            <person name="Schein J."/>
        </authorList>
    </citation>
    <scope>NUCLEOTIDE SEQUENCE</scope>
    <source>
        <strain>CRL 75-36-700-3</strain>
    </source>
</reference>
<name>E3K6F8_PUCGT</name>
<gene>
    <name evidence="2" type="ORF">PGTG_05372</name>
</gene>
<feature type="compositionally biased region" description="Low complexity" evidence="1">
    <location>
        <begin position="152"/>
        <end position="163"/>
    </location>
</feature>
<dbReference type="GeneID" id="10534326"/>
<dbReference type="VEuPathDB" id="FungiDB:PGTG_05372"/>
<accession>E3K6F8</accession>
<sequence>MDWLVVPSFGNAHYLGLDPVTDYSAVLDRVRVEQCLLKRPGRPDAGFGYTGLVAGSGNTRPDCPGRKKHQKQLGRIIEHLQEMYPLMNYVICLSVVASVLIPTTLGQPVDRQVIWLTEEPLHGCQIVTIDPTTRFPWKPENEAVNNPFAPGSSNAAETSSSTARPDPTPLFNFVGMESAFPNDPRPDTVRIHNHSGQDLWVWTRAATVKERVNANCERSIRLDLSFPYLLAAPCDIDRRVLQHSTTWKIVANELGLEEKTSGSSCNCL</sequence>
<dbReference type="InParanoid" id="E3K6F8"/>
<dbReference type="AlphaFoldDB" id="E3K6F8"/>
<dbReference type="KEGG" id="pgr:PGTG_05372"/>
<reference evidence="3" key="2">
    <citation type="journal article" date="2011" name="Proc. Natl. Acad. Sci. U.S.A.">
        <title>Obligate biotrophy features unraveled by the genomic analysis of rust fungi.</title>
        <authorList>
            <person name="Duplessis S."/>
            <person name="Cuomo C.A."/>
            <person name="Lin Y.-C."/>
            <person name="Aerts A."/>
            <person name="Tisserant E."/>
            <person name="Veneault-Fourrey C."/>
            <person name="Joly D.L."/>
            <person name="Hacquard S."/>
            <person name="Amselem J."/>
            <person name="Cantarel B.L."/>
            <person name="Chiu R."/>
            <person name="Coutinho P.M."/>
            <person name="Feau N."/>
            <person name="Field M."/>
            <person name="Frey P."/>
            <person name="Gelhaye E."/>
            <person name="Goldberg J."/>
            <person name="Grabherr M.G."/>
            <person name="Kodira C.D."/>
            <person name="Kohler A."/>
            <person name="Kuees U."/>
            <person name="Lindquist E.A."/>
            <person name="Lucas S.M."/>
            <person name="Mago R."/>
            <person name="Mauceli E."/>
            <person name="Morin E."/>
            <person name="Murat C."/>
            <person name="Pangilinan J.L."/>
            <person name="Park R."/>
            <person name="Pearson M."/>
            <person name="Quesneville H."/>
            <person name="Rouhier N."/>
            <person name="Sakthikumar S."/>
            <person name="Salamov A.A."/>
            <person name="Schmutz J."/>
            <person name="Selles B."/>
            <person name="Shapiro H."/>
            <person name="Tanguay P."/>
            <person name="Tuskan G.A."/>
            <person name="Henrissat B."/>
            <person name="Van de Peer Y."/>
            <person name="Rouze P."/>
            <person name="Ellis J.G."/>
            <person name="Dodds P.N."/>
            <person name="Schein J.E."/>
            <person name="Zhong S."/>
            <person name="Hamelin R.C."/>
            <person name="Grigoriev I.V."/>
            <person name="Szabo L.J."/>
            <person name="Martin F."/>
        </authorList>
    </citation>
    <scope>NUCLEOTIDE SEQUENCE [LARGE SCALE GENOMIC DNA]</scope>
    <source>
        <strain evidence="3">CRL 75-36-700-3 / race SCCL</strain>
    </source>
</reference>
<dbReference type="HOGENOM" id="CLU_090740_0_0_1"/>
<dbReference type="Proteomes" id="UP000008783">
    <property type="component" value="Unassembled WGS sequence"/>
</dbReference>
<keyword evidence="3" id="KW-1185">Reference proteome</keyword>
<protein>
    <submittedName>
        <fullName evidence="2">Uncharacterized protein</fullName>
    </submittedName>
</protein>
<evidence type="ECO:0000313" key="3">
    <source>
        <dbReference type="Proteomes" id="UP000008783"/>
    </source>
</evidence>
<feature type="region of interest" description="Disordered" evidence="1">
    <location>
        <begin position="141"/>
        <end position="167"/>
    </location>
</feature>
<evidence type="ECO:0000313" key="2">
    <source>
        <dbReference type="EMBL" id="EFP80147.2"/>
    </source>
</evidence>
<dbReference type="EMBL" id="DS178274">
    <property type="protein sequence ID" value="EFP80147.2"/>
    <property type="molecule type" value="Genomic_DNA"/>
</dbReference>